<sequence length="204" mass="22202">MKTNFKTTTVLTAFLLGITLFVNAQEISSKTKKGWNGVAEKTKMTKADSGKMGAEESVKKGWNGKTPACVNPENGAILYFEYKEDYVCPAEVCKALGVESCIIAKGIYQVERKDPNSPGTVTLSLVKPLMVKNNTVAKLETYCPKGPDCKSAESASCFYSTEPANEKDTKQLILITPERCQDGRCSAIKIAWNGKGVDPRNPGF</sequence>
<evidence type="ECO:0000313" key="2">
    <source>
        <dbReference type="EMBL" id="SIS81724.1"/>
    </source>
</evidence>
<feature type="chain" id="PRO_5013315158" evidence="1">
    <location>
        <begin position="25"/>
        <end position="204"/>
    </location>
</feature>
<dbReference type="AlphaFoldDB" id="A0A1N7M6L7"/>
<feature type="signal peptide" evidence="1">
    <location>
        <begin position="1"/>
        <end position="24"/>
    </location>
</feature>
<proteinExistence type="predicted"/>
<organism evidence="2 3">
    <name type="scientific">Kaistella chaponensis</name>
    <dbReference type="NCBI Taxonomy" id="713588"/>
    <lineage>
        <taxon>Bacteria</taxon>
        <taxon>Pseudomonadati</taxon>
        <taxon>Bacteroidota</taxon>
        <taxon>Flavobacteriia</taxon>
        <taxon>Flavobacteriales</taxon>
        <taxon>Weeksellaceae</taxon>
        <taxon>Chryseobacterium group</taxon>
        <taxon>Kaistella</taxon>
    </lineage>
</organism>
<dbReference type="STRING" id="713588.SAMN05421789_107144"/>
<evidence type="ECO:0000313" key="3">
    <source>
        <dbReference type="Proteomes" id="UP000185839"/>
    </source>
</evidence>
<evidence type="ECO:0000256" key="1">
    <source>
        <dbReference type="SAM" id="SignalP"/>
    </source>
</evidence>
<reference evidence="3" key="1">
    <citation type="submission" date="2017-01" db="EMBL/GenBank/DDBJ databases">
        <authorList>
            <person name="Varghese N."/>
            <person name="Submissions S."/>
        </authorList>
    </citation>
    <scope>NUCLEOTIDE SEQUENCE [LARGE SCALE GENOMIC DNA]</scope>
    <source>
        <strain evidence="3">DSM 23145</strain>
    </source>
</reference>
<gene>
    <name evidence="2" type="ORF">SAMN05421789_107144</name>
</gene>
<dbReference type="RefSeq" id="WP_076387159.1">
    <property type="nucleotide sequence ID" value="NZ_FTOI01000007.1"/>
</dbReference>
<name>A0A1N7M6L7_9FLAO</name>
<accession>A0A1N7M6L7</accession>
<keyword evidence="3" id="KW-1185">Reference proteome</keyword>
<keyword evidence="1" id="KW-0732">Signal</keyword>
<protein>
    <submittedName>
        <fullName evidence="2">Uncharacterized protein</fullName>
    </submittedName>
</protein>
<dbReference type="EMBL" id="FTOI01000007">
    <property type="protein sequence ID" value="SIS81724.1"/>
    <property type="molecule type" value="Genomic_DNA"/>
</dbReference>
<dbReference type="Proteomes" id="UP000185839">
    <property type="component" value="Unassembled WGS sequence"/>
</dbReference>